<gene>
    <name evidence="1" type="ORF">ACFS29_14395</name>
</gene>
<comment type="caution">
    <text evidence="1">The sequence shown here is derived from an EMBL/GenBank/DDBJ whole genome shotgun (WGS) entry which is preliminary data.</text>
</comment>
<dbReference type="EMBL" id="JBHUOS010000010">
    <property type="protein sequence ID" value="MFD2916841.1"/>
    <property type="molecule type" value="Genomic_DNA"/>
</dbReference>
<accession>A0ABW5ZWC1</accession>
<evidence type="ECO:0000313" key="1">
    <source>
        <dbReference type="EMBL" id="MFD2916841.1"/>
    </source>
</evidence>
<proteinExistence type="predicted"/>
<protein>
    <recommendedName>
        <fullName evidence="3">Beta-lactamase-inhibitor-like, PepSY-like</fullName>
    </recommendedName>
</protein>
<reference evidence="2" key="1">
    <citation type="journal article" date="2019" name="Int. J. Syst. Evol. Microbiol.">
        <title>The Global Catalogue of Microorganisms (GCM) 10K type strain sequencing project: providing services to taxonomists for standard genome sequencing and annotation.</title>
        <authorList>
            <consortium name="The Broad Institute Genomics Platform"/>
            <consortium name="The Broad Institute Genome Sequencing Center for Infectious Disease"/>
            <person name="Wu L."/>
            <person name="Ma J."/>
        </authorList>
    </citation>
    <scope>NUCLEOTIDE SEQUENCE [LARGE SCALE GENOMIC DNA]</scope>
    <source>
        <strain evidence="2">KCTC 32514</strain>
    </source>
</reference>
<sequence length="140" mass="16509">MILYFIPFIRIGDFTFESKINNYKSNFKFAYTPVNDSTEWETYEIEDLGLSLYVEEDNITSIVCRDDCLYKGRNLIGMTIEEFISHTEEKYYGEIDILDYEDDGVPQYVYEFDDIGLQVWCKNNIIVTIIASPEILDEEE</sequence>
<evidence type="ECO:0000313" key="2">
    <source>
        <dbReference type="Proteomes" id="UP001597548"/>
    </source>
</evidence>
<name>A0ABW5ZWC1_9FLAO</name>
<dbReference type="Proteomes" id="UP001597548">
    <property type="component" value="Unassembled WGS sequence"/>
</dbReference>
<dbReference type="RefSeq" id="WP_194506299.1">
    <property type="nucleotide sequence ID" value="NZ_JADILU010000001.1"/>
</dbReference>
<evidence type="ECO:0008006" key="3">
    <source>
        <dbReference type="Google" id="ProtNLM"/>
    </source>
</evidence>
<organism evidence="1 2">
    <name type="scientific">Psychroserpens luteus</name>
    <dbReference type="NCBI Taxonomy" id="1434066"/>
    <lineage>
        <taxon>Bacteria</taxon>
        <taxon>Pseudomonadati</taxon>
        <taxon>Bacteroidota</taxon>
        <taxon>Flavobacteriia</taxon>
        <taxon>Flavobacteriales</taxon>
        <taxon>Flavobacteriaceae</taxon>
        <taxon>Psychroserpens</taxon>
    </lineage>
</organism>
<keyword evidence="2" id="KW-1185">Reference proteome</keyword>